<dbReference type="PROSITE" id="PS51278">
    <property type="entry name" value="GATASE_TYPE_2"/>
    <property type="match status" value="1"/>
</dbReference>
<dbReference type="Proteomes" id="UP001142648">
    <property type="component" value="Unassembled WGS sequence"/>
</dbReference>
<name>A0A9X2VYP3_9SPHN</name>
<dbReference type="PANTHER" id="PTHR43284">
    <property type="entry name" value="ASPARAGINE SYNTHETASE (GLUTAMINE-HYDROLYZING)"/>
    <property type="match status" value="1"/>
</dbReference>
<dbReference type="SUPFAM" id="SSF56235">
    <property type="entry name" value="N-terminal nucleophile aminohydrolases (Ntn hydrolases)"/>
    <property type="match status" value="1"/>
</dbReference>
<keyword evidence="12" id="KW-1185">Reference proteome</keyword>
<dbReference type="CDD" id="cd01991">
    <property type="entry name" value="Asn_synthase_B_C"/>
    <property type="match status" value="1"/>
</dbReference>
<dbReference type="InterPro" id="IPR014729">
    <property type="entry name" value="Rossmann-like_a/b/a_fold"/>
</dbReference>
<keyword evidence="5 9" id="KW-0067">ATP-binding</keyword>
<dbReference type="EMBL" id="JAOAMV010000001">
    <property type="protein sequence ID" value="MCT2557780.1"/>
    <property type="molecule type" value="Genomic_DNA"/>
</dbReference>
<dbReference type="InterPro" id="IPR033738">
    <property type="entry name" value="AsnB_N"/>
</dbReference>
<dbReference type="Pfam" id="PF00733">
    <property type="entry name" value="Asn_synthase"/>
    <property type="match status" value="1"/>
</dbReference>
<proteinExistence type="inferred from homology"/>
<dbReference type="PIRSF" id="PIRSF001589">
    <property type="entry name" value="Asn_synthetase_glu-h"/>
    <property type="match status" value="1"/>
</dbReference>
<evidence type="ECO:0000313" key="11">
    <source>
        <dbReference type="EMBL" id="MCT2557780.1"/>
    </source>
</evidence>
<reference evidence="11" key="1">
    <citation type="submission" date="2022-09" db="EMBL/GenBank/DDBJ databases">
        <title>The genome sequence of Tsuneonella sp. YG55.</title>
        <authorList>
            <person name="Liu Y."/>
        </authorList>
    </citation>
    <scope>NUCLEOTIDE SEQUENCE</scope>
    <source>
        <strain evidence="11">YG55</strain>
    </source>
</reference>
<dbReference type="InterPro" id="IPR051786">
    <property type="entry name" value="ASN_synthetase/amidase"/>
</dbReference>
<evidence type="ECO:0000256" key="3">
    <source>
        <dbReference type="ARBA" id="ARBA00012737"/>
    </source>
</evidence>
<keyword evidence="11" id="KW-0436">Ligase</keyword>
<evidence type="ECO:0000256" key="9">
    <source>
        <dbReference type="PIRSR" id="PIRSR001589-2"/>
    </source>
</evidence>
<dbReference type="Gene3D" id="3.40.50.620">
    <property type="entry name" value="HUPs"/>
    <property type="match status" value="1"/>
</dbReference>
<comment type="caution">
    <text evidence="11">The sequence shown here is derived from an EMBL/GenBank/DDBJ whole genome shotgun (WGS) entry which is preliminary data.</text>
</comment>
<feature type="active site" description="For GATase activity" evidence="8">
    <location>
        <position position="2"/>
    </location>
</feature>
<accession>A0A9X2VYP3</accession>
<evidence type="ECO:0000256" key="7">
    <source>
        <dbReference type="ARBA" id="ARBA00048741"/>
    </source>
</evidence>
<dbReference type="Gene3D" id="3.60.20.10">
    <property type="entry name" value="Glutamine Phosphoribosylpyrophosphate, subunit 1, domain 1"/>
    <property type="match status" value="1"/>
</dbReference>
<evidence type="ECO:0000259" key="10">
    <source>
        <dbReference type="PROSITE" id="PS51278"/>
    </source>
</evidence>
<dbReference type="Pfam" id="PF13537">
    <property type="entry name" value="GATase_7"/>
    <property type="match status" value="1"/>
</dbReference>
<feature type="domain" description="Glutamine amidotransferase type-2" evidence="10">
    <location>
        <begin position="2"/>
        <end position="198"/>
    </location>
</feature>
<dbReference type="PANTHER" id="PTHR43284:SF1">
    <property type="entry name" value="ASPARAGINE SYNTHETASE"/>
    <property type="match status" value="1"/>
</dbReference>
<feature type="binding site" evidence="9">
    <location>
        <position position="98"/>
    </location>
    <ligand>
        <name>L-glutamine</name>
        <dbReference type="ChEBI" id="CHEBI:58359"/>
    </ligand>
</feature>
<dbReference type="GO" id="GO:0006529">
    <property type="term" value="P:asparagine biosynthetic process"/>
    <property type="evidence" value="ECO:0007669"/>
    <property type="project" value="UniProtKB-KW"/>
</dbReference>
<organism evidence="11 12">
    <name type="scientific">Tsuneonella litorea</name>
    <dbReference type="NCBI Taxonomy" id="2976475"/>
    <lineage>
        <taxon>Bacteria</taxon>
        <taxon>Pseudomonadati</taxon>
        <taxon>Pseudomonadota</taxon>
        <taxon>Alphaproteobacteria</taxon>
        <taxon>Sphingomonadales</taxon>
        <taxon>Erythrobacteraceae</taxon>
        <taxon>Tsuneonella</taxon>
    </lineage>
</organism>
<dbReference type="SUPFAM" id="SSF52402">
    <property type="entry name" value="Adenine nucleotide alpha hydrolases-like"/>
    <property type="match status" value="1"/>
</dbReference>
<keyword evidence="8" id="KW-0028">Amino-acid biosynthesis</keyword>
<evidence type="ECO:0000256" key="4">
    <source>
        <dbReference type="ARBA" id="ARBA00022741"/>
    </source>
</evidence>
<evidence type="ECO:0000256" key="8">
    <source>
        <dbReference type="PIRSR" id="PIRSR001589-1"/>
    </source>
</evidence>
<keyword evidence="4 9" id="KW-0547">Nucleotide-binding</keyword>
<protein>
    <recommendedName>
        <fullName evidence="3">asparagine synthase (glutamine-hydrolyzing)</fullName>
        <ecNumber evidence="3">6.3.5.4</ecNumber>
    </recommendedName>
</protein>
<comment type="pathway">
    <text evidence="1">Amino-acid biosynthesis; L-asparagine biosynthesis; L-asparagine from L-aspartate (L-Gln route): step 1/1.</text>
</comment>
<dbReference type="AlphaFoldDB" id="A0A9X2VYP3"/>
<dbReference type="EC" id="6.3.5.4" evidence="3"/>
<dbReference type="InterPro" id="IPR001962">
    <property type="entry name" value="Asn_synthase"/>
</dbReference>
<comment type="catalytic activity">
    <reaction evidence="7">
        <text>L-aspartate + L-glutamine + ATP + H2O = L-asparagine + L-glutamate + AMP + diphosphate + H(+)</text>
        <dbReference type="Rhea" id="RHEA:12228"/>
        <dbReference type="ChEBI" id="CHEBI:15377"/>
        <dbReference type="ChEBI" id="CHEBI:15378"/>
        <dbReference type="ChEBI" id="CHEBI:29985"/>
        <dbReference type="ChEBI" id="CHEBI:29991"/>
        <dbReference type="ChEBI" id="CHEBI:30616"/>
        <dbReference type="ChEBI" id="CHEBI:33019"/>
        <dbReference type="ChEBI" id="CHEBI:58048"/>
        <dbReference type="ChEBI" id="CHEBI:58359"/>
        <dbReference type="ChEBI" id="CHEBI:456215"/>
        <dbReference type="EC" id="6.3.5.4"/>
    </reaction>
</comment>
<dbReference type="GO" id="GO:0005829">
    <property type="term" value="C:cytosol"/>
    <property type="evidence" value="ECO:0007669"/>
    <property type="project" value="TreeGrafter"/>
</dbReference>
<dbReference type="RefSeq" id="WP_259960538.1">
    <property type="nucleotide sequence ID" value="NZ_JAOAMV010000001.1"/>
</dbReference>
<keyword evidence="6 8" id="KW-0315">Glutamine amidotransferase</keyword>
<dbReference type="NCBIfam" id="TIGR01536">
    <property type="entry name" value="asn_synth_AEB"/>
    <property type="match status" value="1"/>
</dbReference>
<evidence type="ECO:0000256" key="1">
    <source>
        <dbReference type="ARBA" id="ARBA00005187"/>
    </source>
</evidence>
<dbReference type="GO" id="GO:0004066">
    <property type="term" value="F:asparagine synthase (glutamine-hydrolyzing) activity"/>
    <property type="evidence" value="ECO:0007669"/>
    <property type="project" value="UniProtKB-EC"/>
</dbReference>
<dbReference type="GO" id="GO:0005524">
    <property type="term" value="F:ATP binding"/>
    <property type="evidence" value="ECO:0007669"/>
    <property type="project" value="UniProtKB-KW"/>
</dbReference>
<dbReference type="InterPro" id="IPR029055">
    <property type="entry name" value="Ntn_hydrolases_N"/>
</dbReference>
<evidence type="ECO:0000313" key="12">
    <source>
        <dbReference type="Proteomes" id="UP001142648"/>
    </source>
</evidence>
<dbReference type="CDD" id="cd00712">
    <property type="entry name" value="AsnB"/>
    <property type="match status" value="1"/>
</dbReference>
<dbReference type="InterPro" id="IPR017932">
    <property type="entry name" value="GATase_2_dom"/>
</dbReference>
<evidence type="ECO:0000256" key="2">
    <source>
        <dbReference type="ARBA" id="ARBA00005752"/>
    </source>
</evidence>
<gene>
    <name evidence="11" type="primary">asnB</name>
    <name evidence="11" type="ORF">N0B51_02165</name>
</gene>
<evidence type="ECO:0000256" key="5">
    <source>
        <dbReference type="ARBA" id="ARBA00022840"/>
    </source>
</evidence>
<dbReference type="InterPro" id="IPR006426">
    <property type="entry name" value="Asn_synth_AEB"/>
</dbReference>
<keyword evidence="8" id="KW-0061">Asparagine biosynthesis</keyword>
<evidence type="ECO:0000256" key="6">
    <source>
        <dbReference type="ARBA" id="ARBA00022962"/>
    </source>
</evidence>
<comment type="similarity">
    <text evidence="2">Belongs to the asparagine synthetase family.</text>
</comment>
<sequence length="625" mass="68658">MCGIAGTLGFNEDRVAVDRAALLCALQRRGPDDEGAWHDGPLSLVHRRLSVLDLTDAGQQPMLDGSGRFAMVFNGEIYNHRELRAQYLPGYSFKGSSDSETLLELYARDGVDCLSRLNGIFALAIWDRRERSLVLVRDGVGVKPLYCWRRAEGGLAFASELKALRELDGFTSALDPVAAAAYLTYLYSPGERTMFADVRKHPAGVWRRFDAVGRAKGEGRFYSLPAYEPRAMSADEAVSGTYRELGAAVDRQMLADVEIGAFLSGGLDSTSIVHFARRQVERPLRCFTIRYDADVRAAGEMVADLPFARTAAKHLGVDLHEVAVDPGLVRDLPLLVDMLDEPQADPAALANYFISSAARDLGIKVLLGGAGGDDVFTGYRRHSIAAHDEGVGTVPGGLRRLALSVASAIPSNSEALRRMRKALSAIQGSREERLLRAFEWLPADRAANLLEADVDPGAVIAPFSHALARTEGNPIERMLRLEQEFFLRDHNLNYTDKTGMAASVEIRVPFLDPVLMEFAAAMPTEFKLRGGKTKWALRKAMEPHLPHDVIYRPKTGFGVPLRSWLLGPMRDTIGDLTASELVAARGLFDPAKVTALRDDHFAGRIDAAYPLLGLVLIELWCRRFA</sequence>